<organism evidence="2 3">
    <name type="scientific">Thalassiosira oceanica</name>
    <name type="common">Marine diatom</name>
    <dbReference type="NCBI Taxonomy" id="159749"/>
    <lineage>
        <taxon>Eukaryota</taxon>
        <taxon>Sar</taxon>
        <taxon>Stramenopiles</taxon>
        <taxon>Ochrophyta</taxon>
        <taxon>Bacillariophyta</taxon>
        <taxon>Coscinodiscophyceae</taxon>
        <taxon>Thalassiosirophycidae</taxon>
        <taxon>Thalassiosirales</taxon>
        <taxon>Thalassiosiraceae</taxon>
        <taxon>Thalassiosira</taxon>
    </lineage>
</organism>
<feature type="region of interest" description="Disordered" evidence="1">
    <location>
        <begin position="76"/>
        <end position="111"/>
    </location>
</feature>
<gene>
    <name evidence="2" type="ORF">THAOC_20490</name>
</gene>
<proteinExistence type="predicted"/>
<evidence type="ECO:0000313" key="3">
    <source>
        <dbReference type="Proteomes" id="UP000266841"/>
    </source>
</evidence>
<dbReference type="AlphaFoldDB" id="K0RZQ4"/>
<keyword evidence="3" id="KW-1185">Reference proteome</keyword>
<name>K0RZQ4_THAOC</name>
<dbReference type="Proteomes" id="UP000266841">
    <property type="component" value="Unassembled WGS sequence"/>
</dbReference>
<dbReference type="EMBL" id="AGNL01023151">
    <property type="protein sequence ID" value="EJK59303.1"/>
    <property type="molecule type" value="Genomic_DNA"/>
</dbReference>
<evidence type="ECO:0000313" key="2">
    <source>
        <dbReference type="EMBL" id="EJK59303.1"/>
    </source>
</evidence>
<sequence length="111" mass="11901">MSRPVDAGSAAWGRYHGCRLDPASVTAGQNAPVPYALILEETGDDAVRRRDWGGRRSRAPFAASSGRSIKIGRVQEMQPNPAKQDVGFDSGWTAPAESAGGRVAREELNYS</sequence>
<evidence type="ECO:0000256" key="1">
    <source>
        <dbReference type="SAM" id="MobiDB-lite"/>
    </source>
</evidence>
<accession>K0RZQ4</accession>
<protein>
    <submittedName>
        <fullName evidence="2">Uncharacterized protein</fullName>
    </submittedName>
</protein>
<reference evidence="2 3" key="1">
    <citation type="journal article" date="2012" name="Genome Biol.">
        <title>Genome and low-iron response of an oceanic diatom adapted to chronic iron limitation.</title>
        <authorList>
            <person name="Lommer M."/>
            <person name="Specht M."/>
            <person name="Roy A.S."/>
            <person name="Kraemer L."/>
            <person name="Andreson R."/>
            <person name="Gutowska M.A."/>
            <person name="Wolf J."/>
            <person name="Bergner S.V."/>
            <person name="Schilhabel M.B."/>
            <person name="Klostermeier U.C."/>
            <person name="Beiko R.G."/>
            <person name="Rosenstiel P."/>
            <person name="Hippler M."/>
            <person name="Laroche J."/>
        </authorList>
    </citation>
    <scope>NUCLEOTIDE SEQUENCE [LARGE SCALE GENOMIC DNA]</scope>
    <source>
        <strain evidence="2 3">CCMP1005</strain>
    </source>
</reference>
<comment type="caution">
    <text evidence="2">The sequence shown here is derived from an EMBL/GenBank/DDBJ whole genome shotgun (WGS) entry which is preliminary data.</text>
</comment>